<gene>
    <name evidence="1" type="ORF">OS493_014593</name>
</gene>
<reference evidence="1" key="1">
    <citation type="submission" date="2023-01" db="EMBL/GenBank/DDBJ databases">
        <title>Genome assembly of the deep-sea coral Lophelia pertusa.</title>
        <authorList>
            <person name="Herrera S."/>
            <person name="Cordes E."/>
        </authorList>
    </citation>
    <scope>NUCLEOTIDE SEQUENCE</scope>
    <source>
        <strain evidence="1">USNM1676648</strain>
        <tissue evidence="1">Polyp</tissue>
    </source>
</reference>
<name>A0A9W9YPS2_9CNID</name>
<evidence type="ECO:0000313" key="2">
    <source>
        <dbReference type="Proteomes" id="UP001163046"/>
    </source>
</evidence>
<proteinExistence type="predicted"/>
<dbReference type="AlphaFoldDB" id="A0A9W9YPS2"/>
<dbReference type="EMBL" id="MU827308">
    <property type="protein sequence ID" value="KAJ7361946.1"/>
    <property type="molecule type" value="Genomic_DNA"/>
</dbReference>
<dbReference type="Proteomes" id="UP001163046">
    <property type="component" value="Unassembled WGS sequence"/>
</dbReference>
<organism evidence="1 2">
    <name type="scientific">Desmophyllum pertusum</name>
    <dbReference type="NCBI Taxonomy" id="174260"/>
    <lineage>
        <taxon>Eukaryota</taxon>
        <taxon>Metazoa</taxon>
        <taxon>Cnidaria</taxon>
        <taxon>Anthozoa</taxon>
        <taxon>Hexacorallia</taxon>
        <taxon>Scleractinia</taxon>
        <taxon>Caryophylliina</taxon>
        <taxon>Caryophylliidae</taxon>
        <taxon>Desmophyllum</taxon>
    </lineage>
</organism>
<dbReference type="OrthoDB" id="5989865at2759"/>
<accession>A0A9W9YPS2</accession>
<sequence>MEDHYALWQESMLAHFGHKWLALNRGPMWQYDEFIESVEANEIQPAETGVELNSVVPESACNVATCSMPKTTEDIISTALVESGLSVDSVSSETNMERSQDPEVNFSEDSMVSTVCGFEGRSVNGHVATTSRVPSGINAPVQSECAAQDVDPLSITTCTPPQAEHCQDPLDQNRSTGGGADTIEMELHGVCKALRTVQALKNAKEKNPCGRWWIKADACDVRKGLRESVAGKCAGDEDLDDSQLKSLMEE</sequence>
<comment type="caution">
    <text evidence="1">The sequence shown here is derived from an EMBL/GenBank/DDBJ whole genome shotgun (WGS) entry which is preliminary data.</text>
</comment>
<keyword evidence="2" id="KW-1185">Reference proteome</keyword>
<protein>
    <submittedName>
        <fullName evidence="1">Uncharacterized protein</fullName>
    </submittedName>
</protein>
<evidence type="ECO:0000313" key="1">
    <source>
        <dbReference type="EMBL" id="KAJ7361946.1"/>
    </source>
</evidence>